<dbReference type="EMBL" id="HBFQ01049938">
    <property type="protein sequence ID" value="CAD8861269.1"/>
    <property type="molecule type" value="Transcribed_RNA"/>
</dbReference>
<proteinExistence type="predicted"/>
<protein>
    <submittedName>
        <fullName evidence="2">Uncharacterized protein</fullName>
    </submittedName>
</protein>
<evidence type="ECO:0000313" key="2">
    <source>
        <dbReference type="EMBL" id="CAD8861269.1"/>
    </source>
</evidence>
<sequence length="205" mass="23508">MLSNTVEMTDGAKRFVDEDDQNVCGFVTLQTLDSDGYAKKTKGTAIEAPFHLVSSGEEIVLEANFPANALFFLQISNEDNYLFGRWWIGDATWSKTNQLCQVVPLRHKDIVKALEKDGSGTFTAGAEVPFLPRCSDSERLVRVNIETKEVKYVTKVVRVSVVIPKDLWNEWKQYRLKLWRRSKQWAGEDKTEDKKKKDEEVDKDL</sequence>
<feature type="region of interest" description="Disordered" evidence="1">
    <location>
        <begin position="183"/>
        <end position="205"/>
    </location>
</feature>
<feature type="compositionally biased region" description="Basic and acidic residues" evidence="1">
    <location>
        <begin position="186"/>
        <end position="205"/>
    </location>
</feature>
<name>A0A7S1AQ20_NOCSC</name>
<reference evidence="2" key="1">
    <citation type="submission" date="2021-01" db="EMBL/GenBank/DDBJ databases">
        <authorList>
            <person name="Corre E."/>
            <person name="Pelletier E."/>
            <person name="Niang G."/>
            <person name="Scheremetjew M."/>
            <person name="Finn R."/>
            <person name="Kale V."/>
            <person name="Holt S."/>
            <person name="Cochrane G."/>
            <person name="Meng A."/>
            <person name="Brown T."/>
            <person name="Cohen L."/>
        </authorList>
    </citation>
    <scope>NUCLEOTIDE SEQUENCE</scope>
</reference>
<dbReference type="AlphaFoldDB" id="A0A7S1AQ20"/>
<gene>
    <name evidence="2" type="ORF">NSCI0253_LOCUS35624</name>
</gene>
<accession>A0A7S1AQ20</accession>
<evidence type="ECO:0000256" key="1">
    <source>
        <dbReference type="SAM" id="MobiDB-lite"/>
    </source>
</evidence>
<organism evidence="2">
    <name type="scientific">Noctiluca scintillans</name>
    <name type="common">Sea sparkle</name>
    <name type="synonym">Red tide dinoflagellate</name>
    <dbReference type="NCBI Taxonomy" id="2966"/>
    <lineage>
        <taxon>Eukaryota</taxon>
        <taxon>Sar</taxon>
        <taxon>Alveolata</taxon>
        <taxon>Dinophyceae</taxon>
        <taxon>Noctilucales</taxon>
        <taxon>Noctilucaceae</taxon>
        <taxon>Noctiluca</taxon>
    </lineage>
</organism>